<protein>
    <recommendedName>
        <fullName evidence="13">Probable protein kinase UbiB</fullName>
        <ecNumber evidence="13">2.7.-.-</ecNumber>
    </recommendedName>
    <alternativeName>
        <fullName evidence="13">Ubiquinone biosynthesis protein UbiB</fullName>
    </alternativeName>
</protein>
<dbReference type="InterPro" id="IPR011009">
    <property type="entry name" value="Kinase-like_dom_sf"/>
</dbReference>
<evidence type="ECO:0000256" key="6">
    <source>
        <dbReference type="ARBA" id="ARBA00022688"/>
    </source>
</evidence>
<evidence type="ECO:0000313" key="16">
    <source>
        <dbReference type="Proteomes" id="UP000245790"/>
    </source>
</evidence>
<dbReference type="PANTHER" id="PTHR10566:SF113">
    <property type="entry name" value="PROTEIN ACTIVITY OF BC1 COMPLEX KINASE 7, CHLOROPLASTIC"/>
    <property type="match status" value="1"/>
</dbReference>
<evidence type="ECO:0000256" key="7">
    <source>
        <dbReference type="ARBA" id="ARBA00022692"/>
    </source>
</evidence>
<feature type="active site" description="Proton acceptor" evidence="13">
    <location>
        <position position="286"/>
    </location>
</feature>
<keyword evidence="3 13" id="KW-1003">Cell membrane</keyword>
<proteinExistence type="inferred from homology"/>
<evidence type="ECO:0000256" key="2">
    <source>
        <dbReference type="ARBA" id="ARBA00009670"/>
    </source>
</evidence>
<keyword evidence="7 13" id="KW-0812">Transmembrane</keyword>
<dbReference type="SUPFAM" id="SSF56112">
    <property type="entry name" value="Protein kinase-like (PK-like)"/>
    <property type="match status" value="1"/>
</dbReference>
<evidence type="ECO:0000256" key="5">
    <source>
        <dbReference type="ARBA" id="ARBA00022679"/>
    </source>
</evidence>
<dbReference type="EC" id="2.7.-.-" evidence="13"/>
<organism evidence="15 16">
    <name type="scientific">Pleionea mediterranea</name>
    <dbReference type="NCBI Taxonomy" id="523701"/>
    <lineage>
        <taxon>Bacteria</taxon>
        <taxon>Pseudomonadati</taxon>
        <taxon>Pseudomonadota</taxon>
        <taxon>Gammaproteobacteria</taxon>
        <taxon>Oceanospirillales</taxon>
        <taxon>Pleioneaceae</taxon>
        <taxon>Pleionea</taxon>
    </lineage>
</organism>
<dbReference type="RefSeq" id="WP_245411450.1">
    <property type="nucleotide sequence ID" value="NZ_QGGU01000009.1"/>
</dbReference>
<dbReference type="GO" id="GO:0006744">
    <property type="term" value="P:ubiquinone biosynthetic process"/>
    <property type="evidence" value="ECO:0007669"/>
    <property type="project" value="UniProtKB-UniPathway"/>
</dbReference>
<keyword evidence="16" id="KW-1185">Reference proteome</keyword>
<keyword evidence="9 13" id="KW-0418">Kinase</keyword>
<dbReference type="InterPro" id="IPR010232">
    <property type="entry name" value="UbiB"/>
</dbReference>
<accession>A0A316FKD7</accession>
<evidence type="ECO:0000256" key="4">
    <source>
        <dbReference type="ARBA" id="ARBA00022519"/>
    </source>
</evidence>
<evidence type="ECO:0000256" key="1">
    <source>
        <dbReference type="ARBA" id="ARBA00005020"/>
    </source>
</evidence>
<reference evidence="15 16" key="1">
    <citation type="submission" date="2018-05" db="EMBL/GenBank/DDBJ databases">
        <title>Genomic Encyclopedia of Type Strains, Phase IV (KMG-IV): sequencing the most valuable type-strain genomes for metagenomic binning, comparative biology and taxonomic classification.</title>
        <authorList>
            <person name="Goeker M."/>
        </authorList>
    </citation>
    <scope>NUCLEOTIDE SEQUENCE [LARGE SCALE GENOMIC DNA]</scope>
    <source>
        <strain evidence="15 16">DSM 25350</strain>
    </source>
</reference>
<evidence type="ECO:0000256" key="9">
    <source>
        <dbReference type="ARBA" id="ARBA00022777"/>
    </source>
</evidence>
<comment type="function">
    <text evidence="13">Is probably a protein kinase regulator of UbiI activity which is involved in aerobic coenzyme Q (ubiquinone) biosynthesis.</text>
</comment>
<feature type="binding site" evidence="13">
    <location>
        <position position="151"/>
    </location>
    <ligand>
        <name>ATP</name>
        <dbReference type="ChEBI" id="CHEBI:30616"/>
    </ligand>
</feature>
<evidence type="ECO:0000256" key="10">
    <source>
        <dbReference type="ARBA" id="ARBA00022840"/>
    </source>
</evidence>
<dbReference type="NCBIfam" id="TIGR01982">
    <property type="entry name" value="UbiB"/>
    <property type="match status" value="1"/>
</dbReference>
<comment type="similarity">
    <text evidence="2">Belongs to the protein kinase superfamily. ADCK protein kinase family.</text>
</comment>
<keyword evidence="10 13" id="KW-0067">ATP-binding</keyword>
<gene>
    <name evidence="13" type="primary">ubiB</name>
    <name evidence="15" type="ORF">C8D97_109133</name>
</gene>
<comment type="subcellular location">
    <subcellularLocation>
        <location evidence="13">Cell membrane</location>
        <topology evidence="13">Single-pass membrane protein</topology>
    </subcellularLocation>
</comment>
<dbReference type="GO" id="GO:0005886">
    <property type="term" value="C:plasma membrane"/>
    <property type="evidence" value="ECO:0007669"/>
    <property type="project" value="UniProtKB-SubCell"/>
</dbReference>
<dbReference type="InterPro" id="IPR004147">
    <property type="entry name" value="ABC1_dom"/>
</dbReference>
<dbReference type="Proteomes" id="UP000245790">
    <property type="component" value="Unassembled WGS sequence"/>
</dbReference>
<keyword evidence="12 13" id="KW-0472">Membrane</keyword>
<keyword evidence="11 13" id="KW-1133">Transmembrane helix</keyword>
<dbReference type="CDD" id="cd13972">
    <property type="entry name" value="UbiB"/>
    <property type="match status" value="1"/>
</dbReference>
<dbReference type="GO" id="GO:0004672">
    <property type="term" value="F:protein kinase activity"/>
    <property type="evidence" value="ECO:0007669"/>
    <property type="project" value="UniProtKB-UniRule"/>
</dbReference>
<dbReference type="GO" id="GO:0005524">
    <property type="term" value="F:ATP binding"/>
    <property type="evidence" value="ECO:0007669"/>
    <property type="project" value="UniProtKB-KW"/>
</dbReference>
<dbReference type="EMBL" id="QGGU01000009">
    <property type="protein sequence ID" value="PWK48582.1"/>
    <property type="molecule type" value="Genomic_DNA"/>
</dbReference>
<name>A0A316FKD7_9GAMM</name>
<feature type="domain" description="ABC1 atypical kinase-like" evidence="14">
    <location>
        <begin position="92"/>
        <end position="342"/>
    </location>
</feature>
<dbReference type="InterPro" id="IPR050154">
    <property type="entry name" value="UbiB_kinase"/>
</dbReference>
<dbReference type="InterPro" id="IPR045308">
    <property type="entry name" value="UbiB_bact"/>
</dbReference>
<dbReference type="GO" id="GO:0010795">
    <property type="term" value="P:regulation of ubiquinone biosynthetic process"/>
    <property type="evidence" value="ECO:0007669"/>
    <property type="project" value="UniProtKB-UniRule"/>
</dbReference>
<comment type="caution">
    <text evidence="15">The sequence shown here is derived from an EMBL/GenBank/DDBJ whole genome shotgun (WGS) entry which is preliminary data.</text>
</comment>
<keyword evidence="8 13" id="KW-0547">Nucleotide-binding</keyword>
<comment type="pathway">
    <text evidence="1 13">Cofactor biosynthesis; ubiquinone biosynthesis [regulation].</text>
</comment>
<dbReference type="PANTHER" id="PTHR10566">
    <property type="entry name" value="CHAPERONE-ACTIVITY OF BC1 COMPLEX CABC1 -RELATED"/>
    <property type="match status" value="1"/>
</dbReference>
<keyword evidence="4" id="KW-0997">Cell inner membrane</keyword>
<dbReference type="UniPathway" id="UPA00232"/>
<evidence type="ECO:0000256" key="11">
    <source>
        <dbReference type="ARBA" id="ARBA00022989"/>
    </source>
</evidence>
<comment type="caution">
    <text evidence="13">Lacks conserved residue(s) required for the propagation of feature annotation.</text>
</comment>
<feature type="binding site" evidence="13">
    <location>
        <begin position="129"/>
        <end position="137"/>
    </location>
    <ligand>
        <name>ATP</name>
        <dbReference type="ChEBI" id="CHEBI:30616"/>
    </ligand>
</feature>
<comment type="similarity">
    <text evidence="13">Belongs to the ABC1 family. UbiB subfamily.</text>
</comment>
<sequence length="544" mass="62663">MMIIKNFHRIFAINRVLIKHGLDEFLQVTPLGRYAPLLKLFALTSRKEKQKPRGERLREALIELGPIFIKFGQMLSTRRDLISDDLAEQLMRLQDRVDPFDENTAKARIEDQLGQSTDSVFNDFQATPLASASIAQVHSAELLNGEQVVVKVIRPGIRKQIQRDLSLLKLLAGWFEDHAADGKRFKPRQVIADYEFTIYNELDLRAEAANTMQLRRNFADSTLLYVPKVYWDFTREKVMVQEKISGIPIANIAELNRVNTNMKVLAHRGVEIFFTQVFRDSFFHADMHPGNIFVDASDPQNPKYIGIDCGIMGTLGEQDKRYLAENFLAFFDRDYRRIAELHIESGWIPENTPVEAFESAIRTACEPIFGKPLSEISFGHFLIQLFQVARRFQMEVQPQLVLLQKTLLYVEGLGRQLYPQLDLWETAQPYLREWVKQHYGPQAIWKKITHKWPMWIEQLPEMPEKLATFLDNANQPPQQLTELVTQLTRFNEQQKKRRKMTVYASLGVSITLFSGLLFLAHMPQEAASSLLGAALAFILAVKNS</sequence>
<evidence type="ECO:0000256" key="12">
    <source>
        <dbReference type="ARBA" id="ARBA00023136"/>
    </source>
</evidence>
<keyword evidence="6 13" id="KW-0831">Ubiquinone biosynthesis</keyword>
<evidence type="ECO:0000256" key="13">
    <source>
        <dbReference type="HAMAP-Rule" id="MF_00414"/>
    </source>
</evidence>
<evidence type="ECO:0000259" key="14">
    <source>
        <dbReference type="Pfam" id="PF03109"/>
    </source>
</evidence>
<dbReference type="HAMAP" id="MF_00414">
    <property type="entry name" value="UbiB"/>
    <property type="match status" value="1"/>
</dbReference>
<evidence type="ECO:0000256" key="8">
    <source>
        <dbReference type="ARBA" id="ARBA00022741"/>
    </source>
</evidence>
<dbReference type="Pfam" id="PF03109">
    <property type="entry name" value="ABC1"/>
    <property type="match status" value="1"/>
</dbReference>
<evidence type="ECO:0000256" key="3">
    <source>
        <dbReference type="ARBA" id="ARBA00022475"/>
    </source>
</evidence>
<dbReference type="NCBIfam" id="NF003404">
    <property type="entry name" value="PRK04750.1"/>
    <property type="match status" value="1"/>
</dbReference>
<feature type="transmembrane region" description="Helical" evidence="13">
    <location>
        <begin position="500"/>
        <end position="520"/>
    </location>
</feature>
<keyword evidence="5 13" id="KW-0808">Transferase</keyword>
<evidence type="ECO:0000313" key="15">
    <source>
        <dbReference type="EMBL" id="PWK48582.1"/>
    </source>
</evidence>
<dbReference type="AlphaFoldDB" id="A0A316FKD7"/>